<dbReference type="SUPFAM" id="SSF54637">
    <property type="entry name" value="Thioesterase/thiol ester dehydrase-isomerase"/>
    <property type="match status" value="1"/>
</dbReference>
<dbReference type="PANTHER" id="PTHR43240">
    <property type="entry name" value="1,4-DIHYDROXY-2-NAPHTHOYL-COA THIOESTERASE 1"/>
    <property type="match status" value="1"/>
</dbReference>
<keyword evidence="2" id="KW-0378">Hydrolase</keyword>
<dbReference type="AlphaFoldDB" id="E0RYD0"/>
<keyword evidence="5" id="KW-1185">Reference proteome</keyword>
<organism evidence="4 5">
    <name type="scientific">Butyrivibrio proteoclasticus (strain ATCC 51982 / DSM 14932 / B316)</name>
    <name type="common">Clostridium proteoclasticum</name>
    <dbReference type="NCBI Taxonomy" id="515622"/>
    <lineage>
        <taxon>Bacteria</taxon>
        <taxon>Bacillati</taxon>
        <taxon>Bacillota</taxon>
        <taxon>Clostridia</taxon>
        <taxon>Lachnospirales</taxon>
        <taxon>Lachnospiraceae</taxon>
        <taxon>Butyrivibrio</taxon>
    </lineage>
</organism>
<dbReference type="Gene3D" id="3.10.129.10">
    <property type="entry name" value="Hotdog Thioesterase"/>
    <property type="match status" value="1"/>
</dbReference>
<evidence type="ECO:0000256" key="1">
    <source>
        <dbReference type="ARBA" id="ARBA00008324"/>
    </source>
</evidence>
<dbReference type="STRING" id="515622.bpr_I2655"/>
<accession>E0RYD0</accession>
<dbReference type="GO" id="GO:0005829">
    <property type="term" value="C:cytosol"/>
    <property type="evidence" value="ECO:0007669"/>
    <property type="project" value="TreeGrafter"/>
</dbReference>
<dbReference type="Pfam" id="PF03061">
    <property type="entry name" value="4HBT"/>
    <property type="match status" value="1"/>
</dbReference>
<dbReference type="InterPro" id="IPR006683">
    <property type="entry name" value="Thioestr_dom"/>
</dbReference>
<evidence type="ECO:0000256" key="2">
    <source>
        <dbReference type="ARBA" id="ARBA00022801"/>
    </source>
</evidence>
<evidence type="ECO:0000313" key="5">
    <source>
        <dbReference type="Proteomes" id="UP000001299"/>
    </source>
</evidence>
<dbReference type="GO" id="GO:0061522">
    <property type="term" value="F:1,4-dihydroxy-2-naphthoyl-CoA thioesterase activity"/>
    <property type="evidence" value="ECO:0007669"/>
    <property type="project" value="TreeGrafter"/>
</dbReference>
<dbReference type="eggNOG" id="COG2050">
    <property type="taxonomic scope" value="Bacteria"/>
</dbReference>
<dbReference type="InterPro" id="IPR029069">
    <property type="entry name" value="HotDog_dom_sf"/>
</dbReference>
<dbReference type="NCBIfam" id="TIGR00369">
    <property type="entry name" value="unchar_dom_1"/>
    <property type="match status" value="1"/>
</dbReference>
<gene>
    <name evidence="4" type="ordered locus">bpr_I2655</name>
</gene>
<evidence type="ECO:0000259" key="3">
    <source>
        <dbReference type="Pfam" id="PF03061"/>
    </source>
</evidence>
<dbReference type="HOGENOM" id="CLU_089876_11_1_9"/>
<name>E0RYD0_BUTPB</name>
<proteinExistence type="inferred from homology"/>
<protein>
    <submittedName>
        <fullName evidence="4">Thioesterase superfamily protein</fullName>
    </submittedName>
</protein>
<dbReference type="RefSeq" id="WP_013282041.1">
    <property type="nucleotide sequence ID" value="NC_014387.1"/>
</dbReference>
<evidence type="ECO:0000313" key="4">
    <source>
        <dbReference type="EMBL" id="ADL35388.1"/>
    </source>
</evidence>
<feature type="domain" description="Thioesterase" evidence="3">
    <location>
        <begin position="59"/>
        <end position="132"/>
    </location>
</feature>
<dbReference type="KEGG" id="bpb:bpr_I2655"/>
<sequence>MVIKVRKARSEKEAAMREKMIPELYANEYNSFIGFEIMELSSTYSKARIKADSRLHNTYGSIHGGALLSFVDAMAGATASMSGYYATTVSANLNFLLPAVNTEYIYCECMKLKTGKHILVFDIRVTDDEGNLLDSGEFSFFASKVPVLGDNLKFGK</sequence>
<dbReference type="InterPro" id="IPR003736">
    <property type="entry name" value="PAAI_dom"/>
</dbReference>
<reference evidence="4 5" key="1">
    <citation type="journal article" date="2010" name="PLoS ONE">
        <title>The glycobiome of the rumen bacterium Butyrivibrio proteoclasticus B316(T) highlights adaptation to a polysaccharide-rich environment.</title>
        <authorList>
            <person name="Kelly W.J."/>
            <person name="Leahy S.C."/>
            <person name="Altermann E."/>
            <person name="Yeoman C.J."/>
            <person name="Dunne J.C."/>
            <person name="Kong Z."/>
            <person name="Pacheco D.M."/>
            <person name="Li D."/>
            <person name="Noel S.J."/>
            <person name="Moon C.D."/>
            <person name="Cookson A.L."/>
            <person name="Attwood G.T."/>
        </authorList>
    </citation>
    <scope>NUCLEOTIDE SEQUENCE [LARGE SCALE GENOMIC DNA]</scope>
    <source>
        <strain evidence="5">ATCC 51982 / DSM 14932 / B316</strain>
    </source>
</reference>
<dbReference type="EMBL" id="CP001810">
    <property type="protein sequence ID" value="ADL35388.1"/>
    <property type="molecule type" value="Genomic_DNA"/>
</dbReference>
<dbReference type="Proteomes" id="UP000001299">
    <property type="component" value="Chromosome 1"/>
</dbReference>
<comment type="similarity">
    <text evidence="1">Belongs to the thioesterase PaaI family.</text>
</comment>
<dbReference type="PANTHER" id="PTHR43240:SF5">
    <property type="entry name" value="1,4-DIHYDROXY-2-NAPHTHOYL-COA THIOESTERASE 1"/>
    <property type="match status" value="1"/>
</dbReference>
<dbReference type="CDD" id="cd03443">
    <property type="entry name" value="PaaI_thioesterase"/>
    <property type="match status" value="1"/>
</dbReference>